<dbReference type="EMBL" id="DXBF01000002">
    <property type="protein sequence ID" value="HIZ61168.1"/>
    <property type="molecule type" value="Genomic_DNA"/>
</dbReference>
<gene>
    <name evidence="2" type="ORF">H9724_00130</name>
</gene>
<proteinExistence type="predicted"/>
<keyword evidence="1" id="KW-0732">Signal</keyword>
<reference evidence="2" key="2">
    <citation type="submission" date="2021-04" db="EMBL/GenBank/DDBJ databases">
        <authorList>
            <person name="Gilroy R."/>
        </authorList>
    </citation>
    <scope>NUCLEOTIDE SEQUENCE</scope>
    <source>
        <strain evidence="2">CHK188-11489</strain>
    </source>
</reference>
<name>A0A9D2FH47_9FIRM</name>
<comment type="caution">
    <text evidence="2">The sequence shown here is derived from an EMBL/GenBank/DDBJ whole genome shotgun (WGS) entry which is preliminary data.</text>
</comment>
<reference evidence="2" key="1">
    <citation type="journal article" date="2021" name="PeerJ">
        <title>Extensive microbial diversity within the chicken gut microbiome revealed by metagenomics and culture.</title>
        <authorList>
            <person name="Gilroy R."/>
            <person name="Ravi A."/>
            <person name="Getino M."/>
            <person name="Pursley I."/>
            <person name="Horton D.L."/>
            <person name="Alikhan N.F."/>
            <person name="Baker D."/>
            <person name="Gharbi K."/>
            <person name="Hall N."/>
            <person name="Watson M."/>
            <person name="Adriaenssens E.M."/>
            <person name="Foster-Nyarko E."/>
            <person name="Jarju S."/>
            <person name="Secka A."/>
            <person name="Antonio M."/>
            <person name="Oren A."/>
            <person name="Chaudhuri R.R."/>
            <person name="La Ragione R."/>
            <person name="Hildebrand F."/>
            <person name="Pallen M.J."/>
        </authorList>
    </citation>
    <scope>NUCLEOTIDE SEQUENCE</scope>
    <source>
        <strain evidence="2">CHK188-11489</strain>
    </source>
</reference>
<sequence length="473" mass="52289">MKRPYCMMLALALAASLAACGGQGESAPSATAAPEVAATAETAPAEETAALPAVAGELYPILPADDTHMWFNTGTRGYQMKWENDHGLVMVIDYDTAEQRVLCSVPGCTHDAEPCPAYFPGVRQNCQLFVAGEEVYLYKRWEGEYLPDTWEEYEQSMQLPQGTQPQDAEEEMAFRRAAYEQAVKPAGLMVVAADGSAKRYVELSQNLGQDSWLRWCDGAALYGYNSDAPGSGGQKLYRVSLADGTVSALPLRDGEWPSGALGRKLIVEQFVTKVPLPNSAENYEAYDAVRQNGYYELDLLDPATGERSKLVADPAYSFDSMFLGQAGGWLYFRITEERDPQWGVVRAVPRAYDPQTGQWKELGGPEMRISDVEIYALPGTAAWEGRWVWIHGNSEQMWVLDRQTGEQHAVTQKVEKASAVDQRMAAAAVTDDGRFLIPIREREPYTDVYDYALIDADAFLQGSTDYTLVTPVE</sequence>
<evidence type="ECO:0008006" key="4">
    <source>
        <dbReference type="Google" id="ProtNLM"/>
    </source>
</evidence>
<dbReference type="InterPro" id="IPR011044">
    <property type="entry name" value="Quino_amine_DH_bsu"/>
</dbReference>
<dbReference type="AlphaFoldDB" id="A0A9D2FH47"/>
<accession>A0A9D2FH47</accession>
<feature type="chain" id="PRO_5038866232" description="Lipoprotein" evidence="1">
    <location>
        <begin position="22"/>
        <end position="473"/>
    </location>
</feature>
<evidence type="ECO:0000313" key="3">
    <source>
        <dbReference type="Proteomes" id="UP000824105"/>
    </source>
</evidence>
<dbReference type="Proteomes" id="UP000824105">
    <property type="component" value="Unassembled WGS sequence"/>
</dbReference>
<evidence type="ECO:0000256" key="1">
    <source>
        <dbReference type="SAM" id="SignalP"/>
    </source>
</evidence>
<organism evidence="2 3">
    <name type="scientific">Candidatus Gemmiger avistercoris</name>
    <dbReference type="NCBI Taxonomy" id="2838606"/>
    <lineage>
        <taxon>Bacteria</taxon>
        <taxon>Bacillati</taxon>
        <taxon>Bacillota</taxon>
        <taxon>Clostridia</taxon>
        <taxon>Eubacteriales</taxon>
        <taxon>Gemmiger</taxon>
    </lineage>
</organism>
<dbReference type="PROSITE" id="PS51257">
    <property type="entry name" value="PROKAR_LIPOPROTEIN"/>
    <property type="match status" value="1"/>
</dbReference>
<protein>
    <recommendedName>
        <fullName evidence="4">Lipoprotein</fullName>
    </recommendedName>
</protein>
<feature type="signal peptide" evidence="1">
    <location>
        <begin position="1"/>
        <end position="21"/>
    </location>
</feature>
<dbReference type="SUPFAM" id="SSF50969">
    <property type="entry name" value="YVTN repeat-like/Quinoprotein amine dehydrogenase"/>
    <property type="match status" value="1"/>
</dbReference>
<evidence type="ECO:0000313" key="2">
    <source>
        <dbReference type="EMBL" id="HIZ61168.1"/>
    </source>
</evidence>